<dbReference type="Pfam" id="PF00528">
    <property type="entry name" value="BPD_transp_1"/>
    <property type="match status" value="1"/>
</dbReference>
<keyword evidence="6 7" id="KW-0472">Membrane</keyword>
<keyword evidence="3" id="KW-1003">Cell membrane</keyword>
<organism evidence="9 10">
    <name type="scientific">Paenibacillus yanchengensis</name>
    <dbReference type="NCBI Taxonomy" id="2035833"/>
    <lineage>
        <taxon>Bacteria</taxon>
        <taxon>Bacillati</taxon>
        <taxon>Bacillota</taxon>
        <taxon>Bacilli</taxon>
        <taxon>Bacillales</taxon>
        <taxon>Paenibacillaceae</taxon>
        <taxon>Paenibacillus</taxon>
    </lineage>
</organism>
<evidence type="ECO:0000313" key="10">
    <source>
        <dbReference type="Proteomes" id="UP001597362"/>
    </source>
</evidence>
<feature type="transmembrane region" description="Helical" evidence="7">
    <location>
        <begin position="115"/>
        <end position="135"/>
    </location>
</feature>
<keyword evidence="2 7" id="KW-0813">Transport</keyword>
<evidence type="ECO:0000256" key="1">
    <source>
        <dbReference type="ARBA" id="ARBA00004651"/>
    </source>
</evidence>
<evidence type="ECO:0000259" key="8">
    <source>
        <dbReference type="PROSITE" id="PS50928"/>
    </source>
</evidence>
<evidence type="ECO:0000256" key="6">
    <source>
        <dbReference type="ARBA" id="ARBA00023136"/>
    </source>
</evidence>
<dbReference type="Gene3D" id="1.10.3720.10">
    <property type="entry name" value="MetI-like"/>
    <property type="match status" value="1"/>
</dbReference>
<keyword evidence="10" id="KW-1185">Reference proteome</keyword>
<dbReference type="EMBL" id="JBHUHO010000047">
    <property type="protein sequence ID" value="MFD2117830.1"/>
    <property type="molecule type" value="Genomic_DNA"/>
</dbReference>
<feature type="transmembrane region" description="Helical" evidence="7">
    <location>
        <begin position="15"/>
        <end position="42"/>
    </location>
</feature>
<dbReference type="InterPro" id="IPR035906">
    <property type="entry name" value="MetI-like_sf"/>
</dbReference>
<sequence length="306" mass="35109">MIVKSFRQTLYKNRILLLMLVPAMLHIIVFSYLPMGGIILAFKRFQYQSGIFQSPWVGLENFNYFFVSGQAWEVTRNTVLYNLAFIIIIPAIQILLAIILSELGGKYFKKITQSVMFLPFFISWVIVGSIAYNVFNFEYGLLNNILTMFGAEPVNMYGEPGAWKYLILFFKLWKELGYGMIIYLAAIVSIDKEMYEAGKMDGANIFQRIRYIMIPQIMPMVMIMFLLQVGQIFRGDFGLFYQLIGNNGALLAQTDIIDTFVFRSLLHSSEVGMAAAAGLYQSVMCFITIMLVNYIVKRVKSDYALF</sequence>
<keyword evidence="5 7" id="KW-1133">Transmembrane helix</keyword>
<dbReference type="Proteomes" id="UP001597362">
    <property type="component" value="Unassembled WGS sequence"/>
</dbReference>
<dbReference type="CDD" id="cd06261">
    <property type="entry name" value="TM_PBP2"/>
    <property type="match status" value="1"/>
</dbReference>
<evidence type="ECO:0000256" key="5">
    <source>
        <dbReference type="ARBA" id="ARBA00022989"/>
    </source>
</evidence>
<dbReference type="PANTHER" id="PTHR43227">
    <property type="entry name" value="BLL4140 PROTEIN"/>
    <property type="match status" value="1"/>
</dbReference>
<dbReference type="SUPFAM" id="SSF161098">
    <property type="entry name" value="MetI-like"/>
    <property type="match status" value="1"/>
</dbReference>
<comment type="subcellular location">
    <subcellularLocation>
        <location evidence="1 7">Cell membrane</location>
        <topology evidence="1 7">Multi-pass membrane protein</topology>
    </subcellularLocation>
</comment>
<feature type="transmembrane region" description="Helical" evidence="7">
    <location>
        <begin position="79"/>
        <end position="103"/>
    </location>
</feature>
<dbReference type="RefSeq" id="WP_377775149.1">
    <property type="nucleotide sequence ID" value="NZ_JBHUHO010000047.1"/>
</dbReference>
<gene>
    <name evidence="9" type="ORF">ACFSJH_19030</name>
</gene>
<keyword evidence="4 7" id="KW-0812">Transmembrane</keyword>
<evidence type="ECO:0000256" key="4">
    <source>
        <dbReference type="ARBA" id="ARBA00022692"/>
    </source>
</evidence>
<evidence type="ECO:0000313" key="9">
    <source>
        <dbReference type="EMBL" id="MFD2117830.1"/>
    </source>
</evidence>
<evidence type="ECO:0000256" key="2">
    <source>
        <dbReference type="ARBA" id="ARBA00022448"/>
    </source>
</evidence>
<feature type="domain" description="ABC transmembrane type-1" evidence="8">
    <location>
        <begin position="75"/>
        <end position="292"/>
    </location>
</feature>
<comment type="caution">
    <text evidence="9">The sequence shown here is derived from an EMBL/GenBank/DDBJ whole genome shotgun (WGS) entry which is preliminary data.</text>
</comment>
<dbReference type="InterPro" id="IPR050809">
    <property type="entry name" value="UgpAE/MalFG_permease"/>
</dbReference>
<dbReference type="InterPro" id="IPR000515">
    <property type="entry name" value="MetI-like"/>
</dbReference>
<proteinExistence type="inferred from homology"/>
<evidence type="ECO:0000256" key="7">
    <source>
        <dbReference type="RuleBase" id="RU363032"/>
    </source>
</evidence>
<comment type="similarity">
    <text evidence="7">Belongs to the binding-protein-dependent transport system permease family.</text>
</comment>
<dbReference type="PROSITE" id="PS50928">
    <property type="entry name" value="ABC_TM1"/>
    <property type="match status" value="1"/>
</dbReference>
<feature type="transmembrane region" description="Helical" evidence="7">
    <location>
        <begin position="271"/>
        <end position="296"/>
    </location>
</feature>
<feature type="transmembrane region" description="Helical" evidence="7">
    <location>
        <begin position="211"/>
        <end position="233"/>
    </location>
</feature>
<accession>A0ABW4YQ74</accession>
<feature type="transmembrane region" description="Helical" evidence="7">
    <location>
        <begin position="165"/>
        <end position="190"/>
    </location>
</feature>
<reference evidence="10" key="1">
    <citation type="journal article" date="2019" name="Int. J. Syst. Evol. Microbiol.">
        <title>The Global Catalogue of Microorganisms (GCM) 10K type strain sequencing project: providing services to taxonomists for standard genome sequencing and annotation.</title>
        <authorList>
            <consortium name="The Broad Institute Genomics Platform"/>
            <consortium name="The Broad Institute Genome Sequencing Center for Infectious Disease"/>
            <person name="Wu L."/>
            <person name="Ma J."/>
        </authorList>
    </citation>
    <scope>NUCLEOTIDE SEQUENCE [LARGE SCALE GENOMIC DNA]</scope>
    <source>
        <strain evidence="10">GH52</strain>
    </source>
</reference>
<evidence type="ECO:0000256" key="3">
    <source>
        <dbReference type="ARBA" id="ARBA00022475"/>
    </source>
</evidence>
<dbReference type="PANTHER" id="PTHR43227:SF11">
    <property type="entry name" value="BLL4140 PROTEIN"/>
    <property type="match status" value="1"/>
</dbReference>
<name>A0ABW4YQ74_9BACL</name>
<protein>
    <submittedName>
        <fullName evidence="9">ABC transporter permease</fullName>
    </submittedName>
</protein>